<gene>
    <name evidence="2" type="ORF">CCMP2556_LOCUS16021</name>
</gene>
<dbReference type="Proteomes" id="UP001642484">
    <property type="component" value="Unassembled WGS sequence"/>
</dbReference>
<dbReference type="EMBL" id="CAXAMN010008535">
    <property type="protein sequence ID" value="CAK9025518.1"/>
    <property type="molecule type" value="Genomic_DNA"/>
</dbReference>
<protein>
    <submittedName>
        <fullName evidence="2">Uncharacterized protein</fullName>
    </submittedName>
</protein>
<comment type="caution">
    <text evidence="2">The sequence shown here is derived from an EMBL/GenBank/DDBJ whole genome shotgun (WGS) entry which is preliminary data.</text>
</comment>
<keyword evidence="3" id="KW-1185">Reference proteome</keyword>
<feature type="coiled-coil region" evidence="1">
    <location>
        <begin position="285"/>
        <end position="312"/>
    </location>
</feature>
<sequence length="689" mass="79640">MMKSFPQSAADWRSAIEGKAQRLEAFLSSFPDWGQCPVCQKAYPDSLAPHIAGKDHWKKLWWKAEQKDQKELRQEWHNATATVIFDHLSGEVTRIAGEVTSPFTPETTPPPFLRTDGALALETPPVDSRSFLDVLRSSESQAPALGYKSPRPCQSELDVLWNQGRFFCDVCSLVKAKDSFHKTQQKYSLASRRCIQCVDEANTEAQYIVCDGCKQRLHRDDFSKSLRNSDQPLCKTCKEERDIELSKLICQICGVSQLRDAFRKKIDWDAPKCANCLELKEKREYEEWQQEREDEAARQAELREEMAEEELREHFQIRILKRMQDLQVPALFDELTSEIFEQDRKNWAQQLMRNILSKELDDQWRNETPSRDHASDKDRANAFKALEDAGDELFKDLCYDFFREFVTNERVEVMTSNQLAQEVTPGHRSCFLKGRVIACIKPVRQEDELRLEKYHLLDAKYLDPGWKQVSSDHLDVLESLDMSLAVKSYPQDLWKDIEDNLYADDSNSGSHNQILCKLLSITGGISEGSNRTETMNYCADLLGFESPQDLKYKIWAEKFGFVPSEDRVAITYGQGKEFKLDKLWGKKKEANCLEALMGALDKANYEPERRALAALAALCHLAPPNPRTLVPSNWWMAEKVLDNAEKRASNPEYFGGDLLQRQLLRKYLDKSRLQSQMEQWLRKKANKMR</sequence>
<keyword evidence="1" id="KW-0175">Coiled coil</keyword>
<evidence type="ECO:0000313" key="2">
    <source>
        <dbReference type="EMBL" id="CAK9025518.1"/>
    </source>
</evidence>
<reference evidence="2 3" key="1">
    <citation type="submission" date="2024-02" db="EMBL/GenBank/DDBJ databases">
        <authorList>
            <person name="Chen Y."/>
            <person name="Shah S."/>
            <person name="Dougan E. K."/>
            <person name="Thang M."/>
            <person name="Chan C."/>
        </authorList>
    </citation>
    <scope>NUCLEOTIDE SEQUENCE [LARGE SCALE GENOMIC DNA]</scope>
</reference>
<proteinExistence type="predicted"/>
<organism evidence="2 3">
    <name type="scientific">Durusdinium trenchii</name>
    <dbReference type="NCBI Taxonomy" id="1381693"/>
    <lineage>
        <taxon>Eukaryota</taxon>
        <taxon>Sar</taxon>
        <taxon>Alveolata</taxon>
        <taxon>Dinophyceae</taxon>
        <taxon>Suessiales</taxon>
        <taxon>Symbiodiniaceae</taxon>
        <taxon>Durusdinium</taxon>
    </lineage>
</organism>
<evidence type="ECO:0000313" key="3">
    <source>
        <dbReference type="Proteomes" id="UP001642484"/>
    </source>
</evidence>
<name>A0ABP0KGZ7_9DINO</name>
<evidence type="ECO:0000256" key="1">
    <source>
        <dbReference type="SAM" id="Coils"/>
    </source>
</evidence>
<accession>A0ABP0KGZ7</accession>